<keyword evidence="9 14" id="KW-0133">Cell shape</keyword>
<dbReference type="PANTHER" id="PTHR43445">
    <property type="entry name" value="UDP-N-ACETYLMURAMATE--L-ALANINE LIGASE-RELATED"/>
    <property type="match status" value="1"/>
</dbReference>
<dbReference type="InterPro" id="IPR000713">
    <property type="entry name" value="Mur_ligase_N"/>
</dbReference>
<dbReference type="GO" id="GO:0071555">
    <property type="term" value="P:cell wall organization"/>
    <property type="evidence" value="ECO:0007669"/>
    <property type="project" value="UniProtKB-KW"/>
</dbReference>
<dbReference type="InterPro" id="IPR050061">
    <property type="entry name" value="MurCDEF_pg_biosynth"/>
</dbReference>
<evidence type="ECO:0000313" key="18">
    <source>
        <dbReference type="EMBL" id="OHA00661.1"/>
    </source>
</evidence>
<evidence type="ECO:0000256" key="4">
    <source>
        <dbReference type="ARBA" id="ARBA00022490"/>
    </source>
</evidence>
<dbReference type="GO" id="GO:0009252">
    <property type="term" value="P:peptidoglycan biosynthetic process"/>
    <property type="evidence" value="ECO:0007669"/>
    <property type="project" value="UniProtKB-UniRule"/>
</dbReference>
<comment type="function">
    <text evidence="14">Cell wall formation.</text>
</comment>
<dbReference type="EMBL" id="MHQI01000010">
    <property type="protein sequence ID" value="OHA00661.1"/>
    <property type="molecule type" value="Genomic_DNA"/>
</dbReference>
<keyword evidence="4 14" id="KW-0963">Cytoplasm</keyword>
<reference evidence="18 19" key="1">
    <citation type="journal article" date="2016" name="Nat. Commun.">
        <title>Thousands of microbial genomes shed light on interconnected biogeochemical processes in an aquifer system.</title>
        <authorList>
            <person name="Anantharaman K."/>
            <person name="Brown C.T."/>
            <person name="Hug L.A."/>
            <person name="Sharon I."/>
            <person name="Castelle C.J."/>
            <person name="Probst A.J."/>
            <person name="Thomas B.C."/>
            <person name="Singh A."/>
            <person name="Wilkins M.J."/>
            <person name="Karaoz U."/>
            <person name="Brodie E.L."/>
            <person name="Williams K.H."/>
            <person name="Hubbard S.S."/>
            <person name="Banfield J.F."/>
        </authorList>
    </citation>
    <scope>NUCLEOTIDE SEQUENCE [LARGE SCALE GENOMIC DNA]</scope>
</reference>
<evidence type="ECO:0000256" key="6">
    <source>
        <dbReference type="ARBA" id="ARBA00022618"/>
    </source>
</evidence>
<dbReference type="SUPFAM" id="SSF51984">
    <property type="entry name" value="MurCD N-terminal domain"/>
    <property type="match status" value="1"/>
</dbReference>
<dbReference type="SUPFAM" id="SSF53623">
    <property type="entry name" value="MurD-like peptide ligases, catalytic domain"/>
    <property type="match status" value="1"/>
</dbReference>
<comment type="pathway">
    <text evidence="2 14">Cell wall biogenesis; peptidoglycan biosynthesis.</text>
</comment>
<evidence type="ECO:0000256" key="8">
    <source>
        <dbReference type="ARBA" id="ARBA00022840"/>
    </source>
</evidence>
<evidence type="ECO:0000256" key="3">
    <source>
        <dbReference type="ARBA" id="ARBA00012211"/>
    </source>
</evidence>
<dbReference type="Gene3D" id="3.40.50.720">
    <property type="entry name" value="NAD(P)-binding Rossmann-like Domain"/>
    <property type="match status" value="1"/>
</dbReference>
<accession>A0A1G2KQB3</accession>
<sequence length="432" mass="48549">MNVHFIGIGGVGMSALAKYYLSQDATVSGSDLCSSEITDELRHLGVNVIIGKDQKENLPEKIDTVIYTAAVPKQSSELAEAKKRKIKIVVYAEAVGELTKKYKTITISGAHGKSTTTALTALVLEEGYHDPTVIVGTKIKEFGNSNFRKGRGSYLVLEADEWNKSFLQYFPHIAVVTNIDAEHLDTYKTVHAVEKTFEKYLERVPKNGAIVANLDDSRLEKVALKFGKKVTWYSLRDPAAVHVRNVLRIPGEHNVSNALAALTVGRLVGVRETDALRALGRFSGAWRRFEFKGLFNGAYIFDDYGHHPREIMATIAAARERFPLRRVWCVYQPHQYQRLQYLWDDFITSFDRADRLCFLPVYDVAGRETATAKEAVNSLKLTQELVRRGKRACHLDNFEEAKEYLASEIRQGDVVLIMGAGDIYQLTQNLIS</sequence>
<keyword evidence="6 14" id="KW-0132">Cell division</keyword>
<feature type="domain" description="Mur ligase C-terminal" evidence="16">
    <location>
        <begin position="287"/>
        <end position="421"/>
    </location>
</feature>
<name>A0A1G2KQB3_9BACT</name>
<feature type="domain" description="Mur ligase central" evidence="17">
    <location>
        <begin position="107"/>
        <end position="242"/>
    </location>
</feature>
<gene>
    <name evidence="14" type="primary">murC</name>
    <name evidence="18" type="ORF">A3C07_04345</name>
</gene>
<dbReference type="GO" id="GO:0005737">
    <property type="term" value="C:cytoplasm"/>
    <property type="evidence" value="ECO:0007669"/>
    <property type="project" value="UniProtKB-SubCell"/>
</dbReference>
<evidence type="ECO:0000256" key="12">
    <source>
        <dbReference type="ARBA" id="ARBA00023316"/>
    </source>
</evidence>
<dbReference type="Pfam" id="PF08245">
    <property type="entry name" value="Mur_ligase_M"/>
    <property type="match status" value="1"/>
</dbReference>
<comment type="caution">
    <text evidence="18">The sequence shown here is derived from an EMBL/GenBank/DDBJ whole genome shotgun (WGS) entry which is preliminary data.</text>
</comment>
<keyword evidence="5 14" id="KW-0436">Ligase</keyword>
<evidence type="ECO:0000313" key="19">
    <source>
        <dbReference type="Proteomes" id="UP000179023"/>
    </source>
</evidence>
<dbReference type="GO" id="GO:0008360">
    <property type="term" value="P:regulation of cell shape"/>
    <property type="evidence" value="ECO:0007669"/>
    <property type="project" value="UniProtKB-KW"/>
</dbReference>
<keyword evidence="12 14" id="KW-0961">Cell wall biogenesis/degradation</keyword>
<dbReference type="EC" id="6.3.2.8" evidence="3 14"/>
<evidence type="ECO:0000256" key="5">
    <source>
        <dbReference type="ARBA" id="ARBA00022598"/>
    </source>
</evidence>
<comment type="catalytic activity">
    <reaction evidence="13 14">
        <text>UDP-N-acetyl-alpha-D-muramate + L-alanine + ATP = UDP-N-acetyl-alpha-D-muramoyl-L-alanine + ADP + phosphate + H(+)</text>
        <dbReference type="Rhea" id="RHEA:23372"/>
        <dbReference type="ChEBI" id="CHEBI:15378"/>
        <dbReference type="ChEBI" id="CHEBI:30616"/>
        <dbReference type="ChEBI" id="CHEBI:43474"/>
        <dbReference type="ChEBI" id="CHEBI:57972"/>
        <dbReference type="ChEBI" id="CHEBI:70757"/>
        <dbReference type="ChEBI" id="CHEBI:83898"/>
        <dbReference type="ChEBI" id="CHEBI:456216"/>
        <dbReference type="EC" id="6.3.2.8"/>
    </reaction>
</comment>
<dbReference type="Pfam" id="PF01225">
    <property type="entry name" value="Mur_ligase"/>
    <property type="match status" value="1"/>
</dbReference>
<dbReference type="PANTHER" id="PTHR43445:SF3">
    <property type="entry name" value="UDP-N-ACETYLMURAMATE--L-ALANINE LIGASE"/>
    <property type="match status" value="1"/>
</dbReference>
<keyword evidence="11 14" id="KW-0131">Cell cycle</keyword>
<dbReference type="UniPathway" id="UPA00219"/>
<dbReference type="Gene3D" id="3.90.190.20">
    <property type="entry name" value="Mur ligase, C-terminal domain"/>
    <property type="match status" value="1"/>
</dbReference>
<dbReference type="InterPro" id="IPR036615">
    <property type="entry name" value="Mur_ligase_C_dom_sf"/>
</dbReference>
<evidence type="ECO:0000256" key="14">
    <source>
        <dbReference type="HAMAP-Rule" id="MF_00046"/>
    </source>
</evidence>
<dbReference type="InterPro" id="IPR013221">
    <property type="entry name" value="Mur_ligase_cen"/>
</dbReference>
<keyword evidence="7 14" id="KW-0547">Nucleotide-binding</keyword>
<dbReference type="Gene3D" id="3.40.1190.10">
    <property type="entry name" value="Mur-like, catalytic domain"/>
    <property type="match status" value="1"/>
</dbReference>
<dbReference type="GO" id="GO:0051301">
    <property type="term" value="P:cell division"/>
    <property type="evidence" value="ECO:0007669"/>
    <property type="project" value="UniProtKB-KW"/>
</dbReference>
<feature type="domain" description="Mur ligase N-terminal catalytic" evidence="15">
    <location>
        <begin position="3"/>
        <end position="102"/>
    </location>
</feature>
<dbReference type="Proteomes" id="UP000179023">
    <property type="component" value="Unassembled WGS sequence"/>
</dbReference>
<evidence type="ECO:0000256" key="2">
    <source>
        <dbReference type="ARBA" id="ARBA00004752"/>
    </source>
</evidence>
<dbReference type="HAMAP" id="MF_00046">
    <property type="entry name" value="MurC"/>
    <property type="match status" value="1"/>
</dbReference>
<evidence type="ECO:0000256" key="1">
    <source>
        <dbReference type="ARBA" id="ARBA00004496"/>
    </source>
</evidence>
<keyword evidence="10 14" id="KW-0573">Peptidoglycan synthesis</keyword>
<evidence type="ECO:0000256" key="11">
    <source>
        <dbReference type="ARBA" id="ARBA00023306"/>
    </source>
</evidence>
<dbReference type="STRING" id="1802270.A3C07_04345"/>
<dbReference type="InterPro" id="IPR005758">
    <property type="entry name" value="UDP-N-AcMur_Ala_ligase_MurC"/>
</dbReference>
<dbReference type="InterPro" id="IPR004101">
    <property type="entry name" value="Mur_ligase_C"/>
</dbReference>
<dbReference type="InterPro" id="IPR036565">
    <property type="entry name" value="Mur-like_cat_sf"/>
</dbReference>
<dbReference type="GO" id="GO:0008763">
    <property type="term" value="F:UDP-N-acetylmuramate-L-alanine ligase activity"/>
    <property type="evidence" value="ECO:0007669"/>
    <property type="project" value="UniProtKB-UniRule"/>
</dbReference>
<comment type="similarity">
    <text evidence="14">Belongs to the MurCDEF family.</text>
</comment>
<evidence type="ECO:0000256" key="7">
    <source>
        <dbReference type="ARBA" id="ARBA00022741"/>
    </source>
</evidence>
<organism evidence="18 19">
    <name type="scientific">Candidatus Sungbacteria bacterium RIFCSPHIGHO2_02_FULL_47_11</name>
    <dbReference type="NCBI Taxonomy" id="1802270"/>
    <lineage>
        <taxon>Bacteria</taxon>
        <taxon>Candidatus Sungiibacteriota</taxon>
    </lineage>
</organism>
<evidence type="ECO:0000256" key="10">
    <source>
        <dbReference type="ARBA" id="ARBA00022984"/>
    </source>
</evidence>
<evidence type="ECO:0000256" key="13">
    <source>
        <dbReference type="ARBA" id="ARBA00047833"/>
    </source>
</evidence>
<dbReference type="Pfam" id="PF02875">
    <property type="entry name" value="Mur_ligase_C"/>
    <property type="match status" value="1"/>
</dbReference>
<proteinExistence type="inferred from homology"/>
<evidence type="ECO:0000256" key="9">
    <source>
        <dbReference type="ARBA" id="ARBA00022960"/>
    </source>
</evidence>
<feature type="binding site" evidence="14">
    <location>
        <begin position="109"/>
        <end position="115"/>
    </location>
    <ligand>
        <name>ATP</name>
        <dbReference type="ChEBI" id="CHEBI:30616"/>
    </ligand>
</feature>
<dbReference type="GO" id="GO:0005524">
    <property type="term" value="F:ATP binding"/>
    <property type="evidence" value="ECO:0007669"/>
    <property type="project" value="UniProtKB-UniRule"/>
</dbReference>
<protein>
    <recommendedName>
        <fullName evidence="3 14">UDP-N-acetylmuramate--L-alanine ligase</fullName>
        <ecNumber evidence="3 14">6.3.2.8</ecNumber>
    </recommendedName>
    <alternativeName>
        <fullName evidence="14">UDP-N-acetylmuramoyl-L-alanine synthetase</fullName>
    </alternativeName>
</protein>
<evidence type="ECO:0000259" key="16">
    <source>
        <dbReference type="Pfam" id="PF02875"/>
    </source>
</evidence>
<dbReference type="NCBIfam" id="TIGR01082">
    <property type="entry name" value="murC"/>
    <property type="match status" value="1"/>
</dbReference>
<comment type="subcellular location">
    <subcellularLocation>
        <location evidence="1 14">Cytoplasm</location>
    </subcellularLocation>
</comment>
<evidence type="ECO:0000259" key="17">
    <source>
        <dbReference type="Pfam" id="PF08245"/>
    </source>
</evidence>
<dbReference type="AlphaFoldDB" id="A0A1G2KQB3"/>
<keyword evidence="8 14" id="KW-0067">ATP-binding</keyword>
<dbReference type="SUPFAM" id="SSF53244">
    <property type="entry name" value="MurD-like peptide ligases, peptide-binding domain"/>
    <property type="match status" value="1"/>
</dbReference>
<evidence type="ECO:0000259" key="15">
    <source>
        <dbReference type="Pfam" id="PF01225"/>
    </source>
</evidence>